<evidence type="ECO:0000256" key="1">
    <source>
        <dbReference type="ARBA" id="ARBA00005523"/>
    </source>
</evidence>
<keyword evidence="6" id="KW-1185">Reference proteome</keyword>
<feature type="region of interest" description="Disordered" evidence="3">
    <location>
        <begin position="96"/>
        <end position="119"/>
    </location>
</feature>
<keyword evidence="2 4" id="KW-0732">Signal</keyword>
<feature type="compositionally biased region" description="Basic and acidic residues" evidence="3">
    <location>
        <begin position="100"/>
        <end position="112"/>
    </location>
</feature>
<evidence type="ECO:0000256" key="4">
    <source>
        <dbReference type="SAM" id="SignalP"/>
    </source>
</evidence>
<accession>A0ABS7YSW8</accession>
<name>A0ABS7YSW8_9VIBR</name>
<proteinExistence type="inferred from homology"/>
<evidence type="ECO:0000313" key="6">
    <source>
        <dbReference type="Proteomes" id="UP001199044"/>
    </source>
</evidence>
<evidence type="ECO:0000313" key="5">
    <source>
        <dbReference type="EMBL" id="MCA2017375.1"/>
    </source>
</evidence>
<protein>
    <submittedName>
        <fullName evidence="5">Cytochrome b562</fullName>
    </submittedName>
</protein>
<comment type="caution">
    <text evidence="5">The sequence shown here is derived from an EMBL/GenBank/DDBJ whole genome shotgun (WGS) entry which is preliminary data.</text>
</comment>
<dbReference type="SUPFAM" id="SSF47175">
    <property type="entry name" value="Cytochromes"/>
    <property type="match status" value="1"/>
</dbReference>
<dbReference type="InterPro" id="IPR010980">
    <property type="entry name" value="Cyt_c/b562"/>
</dbReference>
<feature type="chain" id="PRO_5046192730" evidence="4">
    <location>
        <begin position="21"/>
        <end position="119"/>
    </location>
</feature>
<dbReference type="EMBL" id="JAIWIU010000104">
    <property type="protein sequence ID" value="MCA2017375.1"/>
    <property type="molecule type" value="Genomic_DNA"/>
</dbReference>
<dbReference type="InterPro" id="IPR009155">
    <property type="entry name" value="Cyt_b562"/>
</dbReference>
<feature type="signal peptide" evidence="4">
    <location>
        <begin position="1"/>
        <end position="20"/>
    </location>
</feature>
<dbReference type="Proteomes" id="UP001199044">
    <property type="component" value="Unassembled WGS sequence"/>
</dbReference>
<dbReference type="Gene3D" id="1.20.120.10">
    <property type="entry name" value="Cytochrome c/b562"/>
    <property type="match status" value="1"/>
</dbReference>
<gene>
    <name evidence="5" type="ORF">LDJ79_14720</name>
</gene>
<dbReference type="RefSeq" id="WP_225251119.1">
    <property type="nucleotide sequence ID" value="NZ_JAIWIU010000104.1"/>
</dbReference>
<sequence length="119" mass="13366">MIRAMTVFLIGITMASSVWAHGDLGDTMKQMKSAFRDAAQAKSVASMKAAVADLSTLVEQSKHHEYDGDDLTAYHKGLQELTQALDTVQSDLDNNQLEQAKNDLRKVDDLRREYHKKTR</sequence>
<comment type="similarity">
    <text evidence="1">Belongs to the cytochrome b562 family.</text>
</comment>
<organism evidence="5 6">
    <name type="scientific">Vibrio tritonius</name>
    <dbReference type="NCBI Taxonomy" id="1435069"/>
    <lineage>
        <taxon>Bacteria</taxon>
        <taxon>Pseudomonadati</taxon>
        <taxon>Pseudomonadota</taxon>
        <taxon>Gammaproteobacteria</taxon>
        <taxon>Vibrionales</taxon>
        <taxon>Vibrionaceae</taxon>
        <taxon>Vibrio</taxon>
    </lineage>
</organism>
<reference evidence="6" key="1">
    <citation type="submission" date="2023-07" db="EMBL/GenBank/DDBJ databases">
        <title>Molecular identification of indigenous halophilic bacteria isolated from red sea cost, biodegradation of synthetic dyes and assessment of degraded metabolite toxicity.</title>
        <authorList>
            <person name="Chaieb K."/>
            <person name="Altayb H.N."/>
        </authorList>
    </citation>
    <scope>NUCLEOTIDE SEQUENCE [LARGE SCALE GENOMIC DNA]</scope>
    <source>
        <strain evidence="6">K20</strain>
    </source>
</reference>
<dbReference type="Pfam" id="PF07361">
    <property type="entry name" value="Cytochrom_B562"/>
    <property type="match status" value="1"/>
</dbReference>
<evidence type="ECO:0000256" key="2">
    <source>
        <dbReference type="ARBA" id="ARBA00022729"/>
    </source>
</evidence>
<evidence type="ECO:0000256" key="3">
    <source>
        <dbReference type="SAM" id="MobiDB-lite"/>
    </source>
</evidence>